<reference evidence="2" key="1">
    <citation type="submission" date="2020-10" db="EMBL/GenBank/DDBJ databases">
        <title>Unveiling of a novel bifunctional photoreceptor, Dualchrome1, isolated from a cosmopolitan green alga.</title>
        <authorList>
            <person name="Suzuki S."/>
            <person name="Kawachi M."/>
        </authorList>
    </citation>
    <scope>NUCLEOTIDE SEQUENCE</scope>
    <source>
        <strain evidence="2">NIES 2893</strain>
    </source>
</reference>
<feature type="region of interest" description="Disordered" evidence="1">
    <location>
        <begin position="1"/>
        <end position="21"/>
    </location>
</feature>
<dbReference type="AlphaFoldDB" id="A0A830HSC6"/>
<proteinExistence type="predicted"/>
<evidence type="ECO:0000313" key="2">
    <source>
        <dbReference type="EMBL" id="GHP09583.1"/>
    </source>
</evidence>
<dbReference type="Proteomes" id="UP000660262">
    <property type="component" value="Unassembled WGS sequence"/>
</dbReference>
<accession>A0A830HSC6</accession>
<keyword evidence="3" id="KW-1185">Reference proteome</keyword>
<gene>
    <name evidence="2" type="ORF">PPROV_000831800</name>
</gene>
<dbReference type="Gene3D" id="3.30.70.330">
    <property type="match status" value="1"/>
</dbReference>
<dbReference type="SUPFAM" id="SSF54928">
    <property type="entry name" value="RNA-binding domain, RBD"/>
    <property type="match status" value="1"/>
</dbReference>
<evidence type="ECO:0000313" key="3">
    <source>
        <dbReference type="Proteomes" id="UP000660262"/>
    </source>
</evidence>
<comment type="caution">
    <text evidence="2">The sequence shown here is derived from an EMBL/GenBank/DDBJ whole genome shotgun (WGS) entry which is preliminary data.</text>
</comment>
<evidence type="ECO:0000256" key="1">
    <source>
        <dbReference type="SAM" id="MobiDB-lite"/>
    </source>
</evidence>
<dbReference type="EMBL" id="BNJQ01000025">
    <property type="protein sequence ID" value="GHP09583.1"/>
    <property type="molecule type" value="Genomic_DNA"/>
</dbReference>
<dbReference type="GO" id="GO:0003676">
    <property type="term" value="F:nucleic acid binding"/>
    <property type="evidence" value="ECO:0007669"/>
    <property type="project" value="InterPro"/>
</dbReference>
<sequence>MASMFEPPRFRDGDNTPLKSSSSVVIVNLPPTACTSSIIATMASSFGPVAHVNRPEGYAFCFVHFKHDTPDTQGHADTCVPRALRARFIDVQVPVSGGANELAGDDFHDEDGAHADTKNTHTEVCEHTTTTTTVRCPIKPANHSDANIVRWRRNMAKKAISNNTL</sequence>
<dbReference type="InterPro" id="IPR012677">
    <property type="entry name" value="Nucleotide-bd_a/b_plait_sf"/>
</dbReference>
<organism evidence="2 3">
    <name type="scientific">Pycnococcus provasolii</name>
    <dbReference type="NCBI Taxonomy" id="41880"/>
    <lineage>
        <taxon>Eukaryota</taxon>
        <taxon>Viridiplantae</taxon>
        <taxon>Chlorophyta</taxon>
        <taxon>Pseudoscourfieldiophyceae</taxon>
        <taxon>Pseudoscourfieldiales</taxon>
        <taxon>Pycnococcaceae</taxon>
        <taxon>Pycnococcus</taxon>
    </lineage>
</organism>
<protein>
    <submittedName>
        <fullName evidence="2">Uncharacterized protein</fullName>
    </submittedName>
</protein>
<name>A0A830HSC6_9CHLO</name>
<dbReference type="InterPro" id="IPR035979">
    <property type="entry name" value="RBD_domain_sf"/>
</dbReference>